<accession>A0A650MFC4</accession>
<organism evidence="2 3">
    <name type="scientific">Clostridium neonatale</name>
    <dbReference type="NCBI Taxonomy" id="137838"/>
    <lineage>
        <taxon>Bacteria</taxon>
        <taxon>Bacillati</taxon>
        <taxon>Bacillota</taxon>
        <taxon>Clostridia</taxon>
        <taxon>Eubacteriales</taxon>
        <taxon>Clostridiaceae</taxon>
        <taxon>Clostridium</taxon>
    </lineage>
</organism>
<dbReference type="EMBL" id="UWJD01000002">
    <property type="protein sequence ID" value="VCT85092.1"/>
    <property type="molecule type" value="Genomic_DNA"/>
</dbReference>
<proteinExistence type="predicted"/>
<name>A0A650MFC4_9CLOT</name>
<dbReference type="EMBL" id="CAKJVE010000004">
    <property type="protein sequence ID" value="CAG9706665.1"/>
    <property type="molecule type" value="Genomic_DNA"/>
</dbReference>
<evidence type="ECO:0000313" key="2">
    <source>
        <dbReference type="EMBL" id="VCT85092.1"/>
    </source>
</evidence>
<gene>
    <name evidence="1" type="ORF">CNEO_42569</name>
    <name evidence="2" type="ORF">CNEONATNEC25_02693</name>
</gene>
<dbReference type="Proteomes" id="UP000789738">
    <property type="component" value="Unassembled WGS sequence"/>
</dbReference>
<protein>
    <submittedName>
        <fullName evidence="2">Uncharacterized protein</fullName>
    </submittedName>
</protein>
<dbReference type="AlphaFoldDB" id="A0A650MFC4"/>
<dbReference type="Proteomes" id="UP000431451">
    <property type="component" value="Unassembled WGS sequence"/>
</dbReference>
<sequence>MIYIYSLKIYLLEIEFFKQKLTVLYTFPDKKTKRVKEIEKFISLTLLLLS</sequence>
<reference evidence="2 3" key="1">
    <citation type="submission" date="2018-06" db="EMBL/GenBank/DDBJ databases">
        <authorList>
            <consortium name="IHU Genomes"/>
        </authorList>
    </citation>
    <scope>NUCLEOTIDE SEQUENCE [LARGE SCALE GENOMIC DNA]</scope>
    <source>
        <strain evidence="2 3">NEC25</strain>
    </source>
</reference>
<reference evidence="1" key="2">
    <citation type="submission" date="2021-10" db="EMBL/GenBank/DDBJ databases">
        <authorList>
            <person name="Mesa V."/>
        </authorList>
    </citation>
    <scope>NUCLEOTIDE SEQUENCE</scope>
    <source>
        <strain evidence="1">CC3_PB</strain>
    </source>
</reference>
<evidence type="ECO:0000313" key="1">
    <source>
        <dbReference type="EMBL" id="CAG9706665.1"/>
    </source>
</evidence>
<evidence type="ECO:0000313" key="3">
    <source>
        <dbReference type="Proteomes" id="UP000431451"/>
    </source>
</evidence>